<proteinExistence type="predicted"/>
<evidence type="ECO:0000313" key="1">
    <source>
        <dbReference type="EMBL" id="SFU98283.1"/>
    </source>
</evidence>
<protein>
    <submittedName>
        <fullName evidence="1">Mannonate dehydratase</fullName>
    </submittedName>
</protein>
<evidence type="ECO:0000313" key="2">
    <source>
        <dbReference type="Proteomes" id="UP000198693"/>
    </source>
</evidence>
<name>A0A1I7KLG9_9GAMM</name>
<reference evidence="2" key="1">
    <citation type="submission" date="2016-10" db="EMBL/GenBank/DDBJ databases">
        <authorList>
            <person name="Varghese N."/>
            <person name="Submissions S."/>
        </authorList>
    </citation>
    <scope>NUCLEOTIDE SEQUENCE [LARGE SCALE GENOMIC DNA]</scope>
    <source>
        <strain evidence="2">CGMCC 1.6981</strain>
    </source>
</reference>
<accession>A0A1I7KLG9</accession>
<dbReference type="RefSeq" id="WP_089797762.1">
    <property type="nucleotide sequence ID" value="NZ_FPBP01000025.1"/>
</dbReference>
<dbReference type="Proteomes" id="UP000198693">
    <property type="component" value="Unassembled WGS sequence"/>
</dbReference>
<sequence length="66" mass="7506">MEKSLTRFDRQVPPDGGRALRFDQVAFAVFDLYLLARPGAEAEYADAEKEVAKAYLETLDPTIWSR</sequence>
<keyword evidence="2" id="KW-1185">Reference proteome</keyword>
<dbReference type="EMBL" id="FPBP01000025">
    <property type="protein sequence ID" value="SFU98283.1"/>
    <property type="molecule type" value="Genomic_DNA"/>
</dbReference>
<organism evidence="1 2">
    <name type="scientific">Halomonas korlensis</name>
    <dbReference type="NCBI Taxonomy" id="463301"/>
    <lineage>
        <taxon>Bacteria</taxon>
        <taxon>Pseudomonadati</taxon>
        <taxon>Pseudomonadota</taxon>
        <taxon>Gammaproteobacteria</taxon>
        <taxon>Oceanospirillales</taxon>
        <taxon>Halomonadaceae</taxon>
        <taxon>Halomonas</taxon>
    </lineage>
</organism>
<gene>
    <name evidence="1" type="ORF">SAMN04487955_1255</name>
</gene>
<dbReference type="AlphaFoldDB" id="A0A1I7KLG9"/>
<dbReference type="STRING" id="463301.SAMN04487955_1255"/>